<evidence type="ECO:0000256" key="2">
    <source>
        <dbReference type="ARBA" id="ARBA00022515"/>
    </source>
</evidence>
<dbReference type="EMBL" id="LRQE01000039">
    <property type="protein sequence ID" value="KXA28881.1"/>
    <property type="molecule type" value="Genomic_DNA"/>
</dbReference>
<dbReference type="InterPro" id="IPR007693">
    <property type="entry name" value="DNA_helicase_DnaB-like_N"/>
</dbReference>
<proteinExistence type="inferred from homology"/>
<dbReference type="AlphaFoldDB" id="A0A133PK09"/>
<keyword evidence="8 12" id="KW-0238">DNA-binding</keyword>
<accession>A0A133PK09</accession>
<dbReference type="PANTHER" id="PTHR30153">
    <property type="entry name" value="REPLICATIVE DNA HELICASE DNAB"/>
    <property type="match status" value="1"/>
</dbReference>
<feature type="domain" description="SF4 helicase" evidence="13">
    <location>
        <begin position="190"/>
        <end position="456"/>
    </location>
</feature>
<evidence type="ECO:0000256" key="9">
    <source>
        <dbReference type="ARBA" id="ARBA00023235"/>
    </source>
</evidence>
<dbReference type="Proteomes" id="UP000070174">
    <property type="component" value="Unassembled WGS sequence"/>
</dbReference>
<dbReference type="PROSITE" id="PS51199">
    <property type="entry name" value="SF4_HELICASE"/>
    <property type="match status" value="1"/>
</dbReference>
<dbReference type="GO" id="GO:0005524">
    <property type="term" value="F:ATP binding"/>
    <property type="evidence" value="ECO:0007669"/>
    <property type="project" value="UniProtKB-UniRule"/>
</dbReference>
<evidence type="ECO:0000256" key="8">
    <source>
        <dbReference type="ARBA" id="ARBA00023125"/>
    </source>
</evidence>
<dbReference type="GO" id="GO:0006269">
    <property type="term" value="P:DNA replication, synthesis of primer"/>
    <property type="evidence" value="ECO:0007669"/>
    <property type="project" value="UniProtKB-UniRule"/>
</dbReference>
<protein>
    <recommendedName>
        <fullName evidence="11 12">Replicative DNA helicase</fullName>
        <ecNumber evidence="11 12">5.6.2.3</ecNumber>
    </recommendedName>
</protein>
<keyword evidence="7 12" id="KW-0067">ATP-binding</keyword>
<name>A0A133PK09_9FIRM</name>
<dbReference type="Pfam" id="PF03796">
    <property type="entry name" value="DnaB_C"/>
    <property type="match status" value="1"/>
</dbReference>
<evidence type="ECO:0000256" key="12">
    <source>
        <dbReference type="RuleBase" id="RU362085"/>
    </source>
</evidence>
<evidence type="ECO:0000256" key="6">
    <source>
        <dbReference type="ARBA" id="ARBA00022806"/>
    </source>
</evidence>
<dbReference type="Gene3D" id="3.40.50.300">
    <property type="entry name" value="P-loop containing nucleotide triphosphate hydrolases"/>
    <property type="match status" value="1"/>
</dbReference>
<dbReference type="SUPFAM" id="SSF48024">
    <property type="entry name" value="N-terminal domain of DnaB helicase"/>
    <property type="match status" value="1"/>
</dbReference>
<evidence type="ECO:0000256" key="10">
    <source>
        <dbReference type="ARBA" id="ARBA00048954"/>
    </source>
</evidence>
<dbReference type="CDD" id="cd00984">
    <property type="entry name" value="DnaB_C"/>
    <property type="match status" value="1"/>
</dbReference>
<evidence type="ECO:0000256" key="7">
    <source>
        <dbReference type="ARBA" id="ARBA00022840"/>
    </source>
</evidence>
<dbReference type="PANTHER" id="PTHR30153:SF2">
    <property type="entry name" value="REPLICATIVE DNA HELICASE"/>
    <property type="match status" value="1"/>
</dbReference>
<comment type="function">
    <text evidence="12">The main replicative DNA helicase, it participates in initiation and elongation during chromosome replication. Travels ahead of the DNA replisome, separating dsDNA into templates for DNA synthesis. A processive ATP-dependent 5'-3' DNA helicase it has DNA-dependent ATPase activity.</text>
</comment>
<keyword evidence="2 12" id="KW-0639">Primosome</keyword>
<dbReference type="GO" id="GO:0042802">
    <property type="term" value="F:identical protein binding"/>
    <property type="evidence" value="ECO:0007669"/>
    <property type="project" value="UniProtKB-ARBA"/>
</dbReference>
<dbReference type="NCBIfam" id="NF004384">
    <property type="entry name" value="PRK05748.1"/>
    <property type="match status" value="1"/>
</dbReference>
<dbReference type="GO" id="GO:0016887">
    <property type="term" value="F:ATP hydrolysis activity"/>
    <property type="evidence" value="ECO:0007669"/>
    <property type="project" value="RHEA"/>
</dbReference>
<comment type="similarity">
    <text evidence="1 12">Belongs to the helicase family. DnaB subfamily.</text>
</comment>
<dbReference type="InterPro" id="IPR007694">
    <property type="entry name" value="DNA_helicase_DnaB-like_C"/>
</dbReference>
<dbReference type="InterPro" id="IPR007692">
    <property type="entry name" value="DNA_helicase_DnaB"/>
</dbReference>
<keyword evidence="6 12" id="KW-0347">Helicase</keyword>
<dbReference type="GO" id="GO:0003677">
    <property type="term" value="F:DNA binding"/>
    <property type="evidence" value="ECO:0007669"/>
    <property type="project" value="UniProtKB-UniRule"/>
</dbReference>
<evidence type="ECO:0000259" key="13">
    <source>
        <dbReference type="PROSITE" id="PS51199"/>
    </source>
</evidence>
<comment type="caution">
    <text evidence="14">The sequence shown here is derived from an EMBL/GenBank/DDBJ whole genome shotgun (WGS) entry which is preliminary data.</text>
</comment>
<dbReference type="InterPro" id="IPR036185">
    <property type="entry name" value="DNA_heli_DnaB-like_N_sf"/>
</dbReference>
<keyword evidence="9" id="KW-0413">Isomerase</keyword>
<keyword evidence="4 12" id="KW-0547">Nucleotide-binding</keyword>
<keyword evidence="5 12" id="KW-0378">Hydrolase</keyword>
<dbReference type="GO" id="GO:0043139">
    <property type="term" value="F:5'-3' DNA helicase activity"/>
    <property type="evidence" value="ECO:0007669"/>
    <property type="project" value="UniProtKB-EC"/>
</dbReference>
<dbReference type="GO" id="GO:0005829">
    <property type="term" value="C:cytosol"/>
    <property type="evidence" value="ECO:0007669"/>
    <property type="project" value="TreeGrafter"/>
</dbReference>
<evidence type="ECO:0000256" key="3">
    <source>
        <dbReference type="ARBA" id="ARBA00022705"/>
    </source>
</evidence>
<dbReference type="SUPFAM" id="SSF52540">
    <property type="entry name" value="P-loop containing nucleoside triphosphate hydrolases"/>
    <property type="match status" value="1"/>
</dbReference>
<dbReference type="Pfam" id="PF00772">
    <property type="entry name" value="DnaB"/>
    <property type="match status" value="1"/>
</dbReference>
<evidence type="ECO:0000256" key="5">
    <source>
        <dbReference type="ARBA" id="ARBA00022801"/>
    </source>
</evidence>
<gene>
    <name evidence="14" type="ORF">HMPREF3229_01513</name>
</gene>
<dbReference type="InterPro" id="IPR016136">
    <property type="entry name" value="DNA_helicase_N/primase_C"/>
</dbReference>
<dbReference type="PATRIC" id="fig|54005.3.peg.1476"/>
<dbReference type="GO" id="GO:1990077">
    <property type="term" value="C:primosome complex"/>
    <property type="evidence" value="ECO:0007669"/>
    <property type="project" value="UniProtKB-UniRule"/>
</dbReference>
<dbReference type="FunFam" id="1.10.860.10:FF:000001">
    <property type="entry name" value="Replicative DNA helicase"/>
    <property type="match status" value="1"/>
</dbReference>
<evidence type="ECO:0000313" key="15">
    <source>
        <dbReference type="Proteomes" id="UP000070174"/>
    </source>
</evidence>
<dbReference type="Gene3D" id="1.10.860.10">
    <property type="entry name" value="DNAb Helicase, Chain A"/>
    <property type="match status" value="1"/>
</dbReference>
<evidence type="ECO:0000256" key="4">
    <source>
        <dbReference type="ARBA" id="ARBA00022741"/>
    </source>
</evidence>
<evidence type="ECO:0000256" key="1">
    <source>
        <dbReference type="ARBA" id="ARBA00008428"/>
    </source>
</evidence>
<comment type="catalytic activity">
    <reaction evidence="10 12">
        <text>ATP + H2O = ADP + phosphate + H(+)</text>
        <dbReference type="Rhea" id="RHEA:13065"/>
        <dbReference type="ChEBI" id="CHEBI:15377"/>
        <dbReference type="ChEBI" id="CHEBI:15378"/>
        <dbReference type="ChEBI" id="CHEBI:30616"/>
        <dbReference type="ChEBI" id="CHEBI:43474"/>
        <dbReference type="ChEBI" id="CHEBI:456216"/>
        <dbReference type="EC" id="5.6.2.3"/>
    </reaction>
</comment>
<evidence type="ECO:0000256" key="11">
    <source>
        <dbReference type="NCBIfam" id="TIGR00665"/>
    </source>
</evidence>
<dbReference type="NCBIfam" id="TIGR00665">
    <property type="entry name" value="DnaB"/>
    <property type="match status" value="1"/>
</dbReference>
<keyword evidence="3 12" id="KW-0235">DNA replication</keyword>
<evidence type="ECO:0000313" key="14">
    <source>
        <dbReference type="EMBL" id="KXA28881.1"/>
    </source>
</evidence>
<reference evidence="14 15" key="1">
    <citation type="submission" date="2016-01" db="EMBL/GenBank/DDBJ databases">
        <authorList>
            <person name="Oliw E.H."/>
        </authorList>
    </citation>
    <scope>NUCLEOTIDE SEQUENCE [LARGE SCALE GENOMIC DNA]</scope>
    <source>
        <strain evidence="14 15">CMW7756A</strain>
    </source>
</reference>
<organism evidence="14">
    <name type="scientific">Peptoniphilus harei</name>
    <dbReference type="NCBI Taxonomy" id="54005"/>
    <lineage>
        <taxon>Bacteria</taxon>
        <taxon>Bacillati</taxon>
        <taxon>Bacillota</taxon>
        <taxon>Tissierellia</taxon>
        <taxon>Tissierellales</taxon>
        <taxon>Peptoniphilaceae</taxon>
        <taxon>Peptoniphilus</taxon>
    </lineage>
</organism>
<dbReference type="EC" id="5.6.2.3" evidence="11 12"/>
<dbReference type="InterPro" id="IPR027417">
    <property type="entry name" value="P-loop_NTPase"/>
</dbReference>
<sequence length="456" mass="50796">MIDMDAKGELNFNSVSNLKMPPHNLEAEESALGSMMLSKEAITTSIELLNIQDFYQEAHRKIYTAILNIYNRNEAADVITIAEELKKTDDLEVVGGIPYLADLSSNVTAVSNIKYYCKIIKEKGILRELIDSSDKVISAAYSPDAQADLIIELAEKSVFDITQDSTKNGLVNIKNIALDSFSEMEKKAQNPNALTGLTTGFVDLDRKISGLQKSDLILLAARPSMGKTALMVNIATNAALRGGASVAVFSLEMSKNQLFQRIISSTSHVDLQKVISGNLNEEEWTKIINTMPIVSNLKMEIDDTAGISPLELKAKCRRMKVEKGLDLIVIDYLQLMQMSSRSESRQQEISAISRNLKAIAKELEVPVIALSQLSRAPELRTDHRPILSDLRESGAIEQDADIVMFLYRDEYYTKEESEKPNVGEVIIAKHRNGPTGTVELMFKKEFTKFLNLQRND</sequence>
<dbReference type="FunFam" id="3.40.50.300:FF:000076">
    <property type="entry name" value="Replicative DNA helicase"/>
    <property type="match status" value="1"/>
</dbReference>